<evidence type="ECO:0000313" key="2">
    <source>
        <dbReference type="Proteomes" id="UP000001219"/>
    </source>
</evidence>
<proteinExistence type="predicted"/>
<accession>D0LCF2</accession>
<gene>
    <name evidence="1" type="ordered locus">Gbro_0340</name>
</gene>
<protein>
    <submittedName>
        <fullName evidence="1">Uncharacterized protein</fullName>
    </submittedName>
</protein>
<reference evidence="1 2" key="2">
    <citation type="journal article" date="2010" name="Stand. Genomic Sci.">
        <title>Complete genome sequence of Gordonia bronchialis type strain (3410).</title>
        <authorList>
            <person name="Ivanova N."/>
            <person name="Sikorski J."/>
            <person name="Jando M."/>
            <person name="Lapidus A."/>
            <person name="Nolan M."/>
            <person name="Lucas S."/>
            <person name="Del Rio T.G."/>
            <person name="Tice H."/>
            <person name="Copeland A."/>
            <person name="Cheng J.F."/>
            <person name="Chen F."/>
            <person name="Bruce D."/>
            <person name="Goodwin L."/>
            <person name="Pitluck S."/>
            <person name="Mavromatis K."/>
            <person name="Ovchinnikova G."/>
            <person name="Pati A."/>
            <person name="Chen A."/>
            <person name="Palaniappan K."/>
            <person name="Land M."/>
            <person name="Hauser L."/>
            <person name="Chang Y.J."/>
            <person name="Jeffries C.D."/>
            <person name="Chain P."/>
            <person name="Saunders E."/>
            <person name="Han C."/>
            <person name="Detter J.C."/>
            <person name="Brettin T."/>
            <person name="Rohde M."/>
            <person name="Goker M."/>
            <person name="Bristow J."/>
            <person name="Eisen J.A."/>
            <person name="Markowitz V."/>
            <person name="Hugenholtz P."/>
            <person name="Klenk H.P."/>
            <person name="Kyrpides N.C."/>
        </authorList>
    </citation>
    <scope>NUCLEOTIDE SEQUENCE [LARGE SCALE GENOMIC DNA]</scope>
    <source>
        <strain evidence="2">ATCC 25592 / DSM 43247 / BCRC 13721 / JCM 3198 / KCTC 3076 / NBRC 16047 / NCTC 10667</strain>
    </source>
</reference>
<organism evidence="1 2">
    <name type="scientific">Gordonia bronchialis (strain ATCC 25592 / DSM 43247 / BCRC 13721 / JCM 3198 / KCTC 3076 / NBRC 16047 / NCTC 10667)</name>
    <name type="common">Rhodococcus bronchialis</name>
    <dbReference type="NCBI Taxonomy" id="526226"/>
    <lineage>
        <taxon>Bacteria</taxon>
        <taxon>Bacillati</taxon>
        <taxon>Actinomycetota</taxon>
        <taxon>Actinomycetes</taxon>
        <taxon>Mycobacteriales</taxon>
        <taxon>Gordoniaceae</taxon>
        <taxon>Gordonia</taxon>
    </lineage>
</organism>
<dbReference type="HOGENOM" id="CLU_1793755_0_0_11"/>
<dbReference type="AlphaFoldDB" id="D0LCF2"/>
<keyword evidence="2" id="KW-1185">Reference proteome</keyword>
<reference evidence="2" key="1">
    <citation type="submission" date="2009-10" db="EMBL/GenBank/DDBJ databases">
        <title>The complete chromosome of Gordonia bronchialis DSM 43247.</title>
        <authorList>
            <consortium name="US DOE Joint Genome Institute (JGI-PGF)"/>
            <person name="Lucas S."/>
            <person name="Copeland A."/>
            <person name="Lapidus A."/>
            <person name="Glavina del Rio T."/>
            <person name="Dalin E."/>
            <person name="Tice H."/>
            <person name="Bruce D."/>
            <person name="Goodwin L."/>
            <person name="Pitluck S."/>
            <person name="Kyrpides N."/>
            <person name="Mavromatis K."/>
            <person name="Ivanova N."/>
            <person name="Ovchinnikova G."/>
            <person name="Saunders E."/>
            <person name="Brettin T."/>
            <person name="Detter J.C."/>
            <person name="Han C."/>
            <person name="Larimer F."/>
            <person name="Land M."/>
            <person name="Hauser L."/>
            <person name="Markowitz V."/>
            <person name="Cheng J.-F."/>
            <person name="Hugenholtz P."/>
            <person name="Woyke T."/>
            <person name="Wu D."/>
            <person name="Jando M."/>
            <person name="Schneider S."/>
            <person name="Goeker M."/>
            <person name="Klenk H.-P."/>
            <person name="Eisen J.A."/>
        </authorList>
    </citation>
    <scope>NUCLEOTIDE SEQUENCE [LARGE SCALE GENOMIC DNA]</scope>
    <source>
        <strain evidence="2">ATCC 25592 / DSM 43247 / BCRC 13721 / JCM 3198 / KCTC 3076 / NBRC 16047 / NCTC 10667</strain>
    </source>
</reference>
<dbReference type="EMBL" id="CP001802">
    <property type="protein sequence ID" value="ACY19676.1"/>
    <property type="molecule type" value="Genomic_DNA"/>
</dbReference>
<dbReference type="STRING" id="526226.Gbro_0340"/>
<name>D0LCF2_GORB4</name>
<evidence type="ECO:0000313" key="1">
    <source>
        <dbReference type="EMBL" id="ACY19676.1"/>
    </source>
</evidence>
<dbReference type="Proteomes" id="UP000001219">
    <property type="component" value="Chromosome"/>
</dbReference>
<sequence length="144" mass="16106">MTDFGVKRLAYAYTAARAARHYERDYWHDYAAALHGRLLAQLEPAQSVAHDDPTVAAIQTLTATIPDKRHPWSDFLAAPPWIHDQFSRLHPPIAAARALVEYATSDCVEDLLLARWPELRTVAVSADDLADVIPLEPPRDPGWS</sequence>
<dbReference type="KEGG" id="gbr:Gbro_0340"/>